<evidence type="ECO:0000313" key="5">
    <source>
        <dbReference type="Proteomes" id="UP001648503"/>
    </source>
</evidence>
<accession>A0ABQ8FMJ0</accession>
<evidence type="ECO:0000256" key="1">
    <source>
        <dbReference type="ARBA" id="ARBA00007130"/>
    </source>
</evidence>
<comment type="similarity">
    <text evidence="1">Belongs to the ATG101 family.</text>
</comment>
<evidence type="ECO:0000256" key="2">
    <source>
        <dbReference type="ARBA" id="ARBA00018874"/>
    </source>
</evidence>
<evidence type="ECO:0000313" key="4">
    <source>
        <dbReference type="EMBL" id="KAH6600724.1"/>
    </source>
</evidence>
<sequence>MAVTISLELSVERYYAREVLRAILHSILFHRSLTTTKPVEMHIDALDTTYTRLDDPEAYDLIEDRLNGLFVQVDSQVQTSTDKIKVSVFFYERRPKKFWFAKAEEEVCWEEWDVAVTFTQALTEQVQLQVHAQLVKSLNSCLMKISHAANEKKDHIPPMLTSDPFPYQIVLSLQPNTFWNTITKMIPTS</sequence>
<comment type="caution">
    <text evidence="4">The sequence shown here is derived from an EMBL/GenBank/DDBJ whole genome shotgun (WGS) entry which is preliminary data.</text>
</comment>
<keyword evidence="3" id="KW-0072">Autophagy</keyword>
<dbReference type="Proteomes" id="UP001648503">
    <property type="component" value="Unassembled WGS sequence"/>
</dbReference>
<reference evidence="4 5" key="1">
    <citation type="submission" date="2021-02" db="EMBL/GenBank/DDBJ databases">
        <title>Variation within the Batrachochytrium salamandrivorans European outbreak.</title>
        <authorList>
            <person name="Kelly M."/>
            <person name="Pasmans F."/>
            <person name="Shea T.P."/>
            <person name="Munoz J.F."/>
            <person name="Carranza S."/>
            <person name="Cuomo C.A."/>
            <person name="Martel A."/>
        </authorList>
    </citation>
    <scope>NUCLEOTIDE SEQUENCE [LARGE SCALE GENOMIC DNA]</scope>
    <source>
        <strain evidence="4 5">AMFP18/2</strain>
    </source>
</reference>
<proteinExistence type="inferred from homology"/>
<evidence type="ECO:0000256" key="3">
    <source>
        <dbReference type="ARBA" id="ARBA00023006"/>
    </source>
</evidence>
<dbReference type="EMBL" id="JAFCIX010000028">
    <property type="protein sequence ID" value="KAH6600724.1"/>
    <property type="molecule type" value="Genomic_DNA"/>
</dbReference>
<dbReference type="PANTHER" id="PTHR13292:SF0">
    <property type="entry name" value="AUTOPHAGY-RELATED PROTEIN 101"/>
    <property type="match status" value="1"/>
</dbReference>
<dbReference type="InterPro" id="IPR012445">
    <property type="entry name" value="ATG101"/>
</dbReference>
<name>A0ABQ8FMJ0_9FUNG</name>
<protein>
    <recommendedName>
        <fullName evidence="2">Autophagy-related protein 101</fullName>
    </recommendedName>
</protein>
<dbReference type="Pfam" id="PF07855">
    <property type="entry name" value="ATG101"/>
    <property type="match status" value="1"/>
</dbReference>
<organism evidence="4 5">
    <name type="scientific">Batrachochytrium salamandrivorans</name>
    <dbReference type="NCBI Taxonomy" id="1357716"/>
    <lineage>
        <taxon>Eukaryota</taxon>
        <taxon>Fungi</taxon>
        <taxon>Fungi incertae sedis</taxon>
        <taxon>Chytridiomycota</taxon>
        <taxon>Chytridiomycota incertae sedis</taxon>
        <taxon>Chytridiomycetes</taxon>
        <taxon>Rhizophydiales</taxon>
        <taxon>Rhizophydiales incertae sedis</taxon>
        <taxon>Batrachochytrium</taxon>
    </lineage>
</organism>
<gene>
    <name evidence="4" type="ORF">BASA50_002107</name>
</gene>
<dbReference type="PANTHER" id="PTHR13292">
    <property type="entry name" value="AUTOPHAGY-RELATED PROTEIN 101"/>
    <property type="match status" value="1"/>
</dbReference>
<keyword evidence="5" id="KW-1185">Reference proteome</keyword>